<evidence type="ECO:0000313" key="3">
    <source>
        <dbReference type="Proteomes" id="UP000749559"/>
    </source>
</evidence>
<name>A0A8J1XWX6_OWEFU</name>
<dbReference type="AlphaFoldDB" id="A0A8J1XWX6"/>
<dbReference type="PANTHER" id="PTHR43157:SF31">
    <property type="entry name" value="PHOSPHATIDYLINOSITOL-GLYCAN BIOSYNTHESIS CLASS F PROTEIN"/>
    <property type="match status" value="1"/>
</dbReference>
<dbReference type="GO" id="GO:0016491">
    <property type="term" value="F:oxidoreductase activity"/>
    <property type="evidence" value="ECO:0007669"/>
    <property type="project" value="UniProtKB-KW"/>
</dbReference>
<protein>
    <submittedName>
        <fullName evidence="2">Uncharacterized protein</fullName>
    </submittedName>
</protein>
<proteinExistence type="predicted"/>
<comment type="caution">
    <text evidence="2">The sequence shown here is derived from an EMBL/GenBank/DDBJ whole genome shotgun (WGS) entry which is preliminary data.</text>
</comment>
<keyword evidence="1" id="KW-0560">Oxidoreductase</keyword>
<dbReference type="EMBL" id="CAIIXF020000008">
    <property type="protein sequence ID" value="CAH1791846.1"/>
    <property type="molecule type" value="Genomic_DNA"/>
</dbReference>
<dbReference type="OrthoDB" id="191139at2759"/>
<reference evidence="2" key="1">
    <citation type="submission" date="2022-03" db="EMBL/GenBank/DDBJ databases">
        <authorList>
            <person name="Martin C."/>
        </authorList>
    </citation>
    <scope>NUCLEOTIDE SEQUENCE</scope>
</reference>
<dbReference type="Gene3D" id="3.40.50.720">
    <property type="entry name" value="NAD(P)-binding Rossmann-like Domain"/>
    <property type="match status" value="1"/>
</dbReference>
<dbReference type="PRINTS" id="PR01167">
    <property type="entry name" value="INSADHFAMILY"/>
</dbReference>
<evidence type="ECO:0000256" key="1">
    <source>
        <dbReference type="ARBA" id="ARBA00023002"/>
    </source>
</evidence>
<organism evidence="2 3">
    <name type="scientific">Owenia fusiformis</name>
    <name type="common">Polychaete worm</name>
    <dbReference type="NCBI Taxonomy" id="6347"/>
    <lineage>
        <taxon>Eukaryota</taxon>
        <taxon>Metazoa</taxon>
        <taxon>Spiralia</taxon>
        <taxon>Lophotrochozoa</taxon>
        <taxon>Annelida</taxon>
        <taxon>Polychaeta</taxon>
        <taxon>Sedentaria</taxon>
        <taxon>Canalipalpata</taxon>
        <taxon>Sabellida</taxon>
        <taxon>Oweniida</taxon>
        <taxon>Oweniidae</taxon>
        <taxon>Owenia</taxon>
    </lineage>
</organism>
<dbReference type="Proteomes" id="UP000749559">
    <property type="component" value="Unassembled WGS sequence"/>
</dbReference>
<sequence length="136" mass="14949">GEENYSRVYAYQNSKLANVLYTKELAKRLKGTGVTAVSLHPGVVATELLRYAPYVNNPIVQTILWPIGYIMVKTSAQGAQTTICCALQDDIPNLSGSYFSDCAVKETSVAAQNDGDAKKLWDLSLKWTGLEKEVKM</sequence>
<feature type="non-terminal residue" evidence="2">
    <location>
        <position position="1"/>
    </location>
</feature>
<gene>
    <name evidence="2" type="ORF">OFUS_LOCUS16889</name>
</gene>
<dbReference type="SUPFAM" id="SSF51735">
    <property type="entry name" value="NAD(P)-binding Rossmann-fold domains"/>
    <property type="match status" value="1"/>
</dbReference>
<dbReference type="PANTHER" id="PTHR43157">
    <property type="entry name" value="PHOSPHATIDYLINOSITOL-GLYCAN BIOSYNTHESIS CLASS F PROTEIN-RELATED"/>
    <property type="match status" value="1"/>
</dbReference>
<dbReference type="InterPro" id="IPR036291">
    <property type="entry name" value="NAD(P)-bd_dom_sf"/>
</dbReference>
<evidence type="ECO:0000313" key="2">
    <source>
        <dbReference type="EMBL" id="CAH1791846.1"/>
    </source>
</evidence>
<keyword evidence="3" id="KW-1185">Reference proteome</keyword>
<accession>A0A8J1XWX6</accession>